<gene>
    <name evidence="1" type="primary">HYM1</name>
    <name evidence="1" type="ORF">M8818_004565</name>
</gene>
<dbReference type="Proteomes" id="UP001320706">
    <property type="component" value="Unassembled WGS sequence"/>
</dbReference>
<name>A0ACC3SCB2_9PEZI</name>
<proteinExistence type="predicted"/>
<sequence length="481" mass="54506">MAFLFGRNKTRSSQELVRSTKDFMLKLVAEDKPSPKLEEDLSRNLQQMKVALQGTPEIEVSPDQVYQLANLLVTEDLLRLLAENIHRLPFEARKDTQTIISNVFRFKQPGSPSAEPVALQYVIANRPEIIIALCNGYDRRESAMPCGGILKEALKHDAVTALILYDEPSNHGKPLDLGSIDTSQPSSGQGVFWKFFDWIDKSLFEVSTDAFDTFRQILIRHKAMVAKYIDTNFDLFFDKYNNILIKSESYVTKRQSIKLLGEVLLDRQFYEIMTRYVESGNNLKLIMMQLKDDRKMVQYEGFHVFKIFAANPNKSAGVRRLLIMNRQRLLDFLPNFLADRTEDDQFSDEKSYLIKQIKALPTTTAPLQQQPNVQARTCDSYEAPQQRLFRGRYLSVACTRHAGSLADKADAQPGVRPDLVVNSPSCVSADPIGDGSVGEIGGQECANRWWAPAGQKEPEECIRSTLERMKTGESLATLTTF</sequence>
<organism evidence="1 2">
    <name type="scientific">Zalaria obscura</name>
    <dbReference type="NCBI Taxonomy" id="2024903"/>
    <lineage>
        <taxon>Eukaryota</taxon>
        <taxon>Fungi</taxon>
        <taxon>Dikarya</taxon>
        <taxon>Ascomycota</taxon>
        <taxon>Pezizomycotina</taxon>
        <taxon>Dothideomycetes</taxon>
        <taxon>Dothideomycetidae</taxon>
        <taxon>Dothideales</taxon>
        <taxon>Zalariaceae</taxon>
        <taxon>Zalaria</taxon>
    </lineage>
</organism>
<accession>A0ACC3SCB2</accession>
<reference evidence="1" key="1">
    <citation type="submission" date="2024-02" db="EMBL/GenBank/DDBJ databases">
        <title>Metagenome Assembled Genome of Zalaria obscura JY119.</title>
        <authorList>
            <person name="Vighnesh L."/>
            <person name="Jagadeeshwari U."/>
            <person name="Venkata Ramana C."/>
            <person name="Sasikala C."/>
        </authorList>
    </citation>
    <scope>NUCLEOTIDE SEQUENCE</scope>
    <source>
        <strain evidence="1">JY119</strain>
    </source>
</reference>
<keyword evidence="2" id="KW-1185">Reference proteome</keyword>
<comment type="caution">
    <text evidence="1">The sequence shown here is derived from an EMBL/GenBank/DDBJ whole genome shotgun (WGS) entry which is preliminary data.</text>
</comment>
<protein>
    <submittedName>
        <fullName evidence="1">Hym1p</fullName>
    </submittedName>
</protein>
<evidence type="ECO:0000313" key="2">
    <source>
        <dbReference type="Proteomes" id="UP001320706"/>
    </source>
</evidence>
<evidence type="ECO:0000313" key="1">
    <source>
        <dbReference type="EMBL" id="KAK8206731.1"/>
    </source>
</evidence>
<dbReference type="EMBL" id="JAMKPW020000022">
    <property type="protein sequence ID" value="KAK8206731.1"/>
    <property type="molecule type" value="Genomic_DNA"/>
</dbReference>